<accession>A0ABQ2NET6</accession>
<comment type="caution">
    <text evidence="1">The sequence shown here is derived from an EMBL/GenBank/DDBJ whole genome shotgun (WGS) entry which is preliminary data.</text>
</comment>
<evidence type="ECO:0000313" key="2">
    <source>
        <dbReference type="Proteomes" id="UP000620064"/>
    </source>
</evidence>
<gene>
    <name evidence="1" type="ORF">GCM10010992_02400</name>
</gene>
<evidence type="ECO:0000313" key="1">
    <source>
        <dbReference type="EMBL" id="GGP01554.1"/>
    </source>
</evidence>
<reference evidence="2" key="1">
    <citation type="journal article" date="2019" name="Int. J. Syst. Evol. Microbiol.">
        <title>The Global Catalogue of Microorganisms (GCM) 10K type strain sequencing project: providing services to taxonomists for standard genome sequencing and annotation.</title>
        <authorList>
            <consortium name="The Broad Institute Genomics Platform"/>
            <consortium name="The Broad Institute Genome Sequencing Center for Infectious Disease"/>
            <person name="Wu L."/>
            <person name="Ma J."/>
        </authorList>
    </citation>
    <scope>NUCLEOTIDE SEQUENCE [LARGE SCALE GENOMIC DNA]</scope>
    <source>
        <strain evidence="2">CGMCC 1.7656</strain>
    </source>
</reference>
<keyword evidence="2" id="KW-1185">Reference proteome</keyword>
<protein>
    <recommendedName>
        <fullName evidence="3">Lipoprotein</fullName>
    </recommendedName>
</protein>
<dbReference type="EMBL" id="BMLV01000001">
    <property type="protein sequence ID" value="GGP01554.1"/>
    <property type="molecule type" value="Genomic_DNA"/>
</dbReference>
<dbReference type="RefSeq" id="WP_188616252.1">
    <property type="nucleotide sequence ID" value="NZ_BMLV01000001.1"/>
</dbReference>
<organism evidence="1 2">
    <name type="scientific">Cloacibacterium rupense</name>
    <dbReference type="NCBI Taxonomy" id="517423"/>
    <lineage>
        <taxon>Bacteria</taxon>
        <taxon>Pseudomonadati</taxon>
        <taxon>Bacteroidota</taxon>
        <taxon>Flavobacteriia</taxon>
        <taxon>Flavobacteriales</taxon>
        <taxon>Weeksellaceae</taxon>
    </lineage>
</organism>
<name>A0ABQ2NET6_9FLAO</name>
<dbReference type="Proteomes" id="UP000620064">
    <property type="component" value="Unassembled WGS sequence"/>
</dbReference>
<proteinExistence type="predicted"/>
<sequence>MKKLIPIFILFLFFNSCNKVNVSSDEKLALDKIAQFYGGLINYNKGFENHNGISKDYFEIKINKSPLLNNDQVNLTKHAGNMAYLFYSNLSKENKKKFNEVRVSIDLNNGEGRSYKFKISELEGVLSFLPSLENVNYLIISKDYKKLAESFSKDSNVKEESIKELFNKVNETFGETKEIQYQGHEFSTDDKLGDCVTYKEVIVLEKQAIQMFVTYQMKTRELIMLYIP</sequence>
<evidence type="ECO:0008006" key="3">
    <source>
        <dbReference type="Google" id="ProtNLM"/>
    </source>
</evidence>